<reference evidence="2" key="1">
    <citation type="journal article" date="2020" name="Nat. Commun.">
        <title>Large-scale genome sequencing of mycorrhizal fungi provides insights into the early evolution of symbiotic traits.</title>
        <authorList>
            <person name="Miyauchi S."/>
            <person name="Kiss E."/>
            <person name="Kuo A."/>
            <person name="Drula E."/>
            <person name="Kohler A."/>
            <person name="Sanchez-Garcia M."/>
            <person name="Morin E."/>
            <person name="Andreopoulos B."/>
            <person name="Barry K.W."/>
            <person name="Bonito G."/>
            <person name="Buee M."/>
            <person name="Carver A."/>
            <person name="Chen C."/>
            <person name="Cichocki N."/>
            <person name="Clum A."/>
            <person name="Culley D."/>
            <person name="Crous P.W."/>
            <person name="Fauchery L."/>
            <person name="Girlanda M."/>
            <person name="Hayes R.D."/>
            <person name="Keri Z."/>
            <person name="LaButti K."/>
            <person name="Lipzen A."/>
            <person name="Lombard V."/>
            <person name="Magnuson J."/>
            <person name="Maillard F."/>
            <person name="Murat C."/>
            <person name="Nolan M."/>
            <person name="Ohm R.A."/>
            <person name="Pangilinan J."/>
            <person name="Pereira M.F."/>
            <person name="Perotto S."/>
            <person name="Peter M."/>
            <person name="Pfister S."/>
            <person name="Riley R."/>
            <person name="Sitrit Y."/>
            <person name="Stielow J.B."/>
            <person name="Szollosi G."/>
            <person name="Zifcakova L."/>
            <person name="Stursova M."/>
            <person name="Spatafora J.W."/>
            <person name="Tedersoo L."/>
            <person name="Vaario L.M."/>
            <person name="Yamada A."/>
            <person name="Yan M."/>
            <person name="Wang P."/>
            <person name="Xu J."/>
            <person name="Bruns T."/>
            <person name="Baldrian P."/>
            <person name="Vilgalys R."/>
            <person name="Dunand C."/>
            <person name="Henrissat B."/>
            <person name="Grigoriev I.V."/>
            <person name="Hibbett D."/>
            <person name="Nagy L.G."/>
            <person name="Martin F.M."/>
        </authorList>
    </citation>
    <scope>NUCLEOTIDE SEQUENCE</scope>
    <source>
        <strain evidence="2">UP504</strain>
    </source>
</reference>
<evidence type="ECO:0000256" key="1">
    <source>
        <dbReference type="SAM" id="MobiDB-lite"/>
    </source>
</evidence>
<dbReference type="EMBL" id="MU128969">
    <property type="protein sequence ID" value="KAF9513686.1"/>
    <property type="molecule type" value="Genomic_DNA"/>
</dbReference>
<dbReference type="OrthoDB" id="3262473at2759"/>
<proteinExistence type="predicted"/>
<feature type="compositionally biased region" description="Low complexity" evidence="1">
    <location>
        <begin position="16"/>
        <end position="27"/>
    </location>
</feature>
<gene>
    <name evidence="2" type="ORF">BS47DRAFT_1343922</name>
</gene>
<name>A0A9P6AX94_9AGAM</name>
<feature type="compositionally biased region" description="Low complexity" evidence="1">
    <location>
        <begin position="53"/>
        <end position="62"/>
    </location>
</feature>
<feature type="compositionally biased region" description="Acidic residues" evidence="1">
    <location>
        <begin position="83"/>
        <end position="102"/>
    </location>
</feature>
<accession>A0A9P6AX94</accession>
<evidence type="ECO:0000313" key="2">
    <source>
        <dbReference type="EMBL" id="KAF9513686.1"/>
    </source>
</evidence>
<keyword evidence="3" id="KW-1185">Reference proteome</keyword>
<protein>
    <submittedName>
        <fullName evidence="2">Uncharacterized protein</fullName>
    </submittedName>
</protein>
<organism evidence="2 3">
    <name type="scientific">Hydnum rufescens UP504</name>
    <dbReference type="NCBI Taxonomy" id="1448309"/>
    <lineage>
        <taxon>Eukaryota</taxon>
        <taxon>Fungi</taxon>
        <taxon>Dikarya</taxon>
        <taxon>Basidiomycota</taxon>
        <taxon>Agaricomycotina</taxon>
        <taxon>Agaricomycetes</taxon>
        <taxon>Cantharellales</taxon>
        <taxon>Hydnaceae</taxon>
        <taxon>Hydnum</taxon>
    </lineage>
</organism>
<comment type="caution">
    <text evidence="2">The sequence shown here is derived from an EMBL/GenBank/DDBJ whole genome shotgun (WGS) entry which is preliminary data.</text>
</comment>
<feature type="region of interest" description="Disordered" evidence="1">
    <location>
        <begin position="1"/>
        <end position="185"/>
    </location>
</feature>
<sequence length="263" mass="29035">MVLCKRTREDEEEDVPSLLSPSATPPSIGNKRQRRVPPPLDAQARGSLQTGSNDNGLGLDLGKSPEGVPSNVRVTLRKPGENSADEQPEDEEDEDYEYDPEDIIPFGSSSGDDGDADEEDAIKGDAPESYARPEPPPSQLSAMNALLHELHTSHKRRSPHPTTPRSIPSKEPIASSSKPYRPPMSELSSSLYRRISQSEALAFACTTYKRGAYEARAWPPQGVNDDGERATVIARYEETNRLLGSLFLTRRRQVNPTEELEEL</sequence>
<dbReference type="Proteomes" id="UP000886523">
    <property type="component" value="Unassembled WGS sequence"/>
</dbReference>
<evidence type="ECO:0000313" key="3">
    <source>
        <dbReference type="Proteomes" id="UP000886523"/>
    </source>
</evidence>
<dbReference type="AlphaFoldDB" id="A0A9P6AX94"/>